<organism evidence="2 3">
    <name type="scientific">Spodoptera frugiperda</name>
    <name type="common">Fall armyworm</name>
    <dbReference type="NCBI Taxonomy" id="7108"/>
    <lineage>
        <taxon>Eukaryota</taxon>
        <taxon>Metazoa</taxon>
        <taxon>Ecdysozoa</taxon>
        <taxon>Arthropoda</taxon>
        <taxon>Hexapoda</taxon>
        <taxon>Insecta</taxon>
        <taxon>Pterygota</taxon>
        <taxon>Neoptera</taxon>
        <taxon>Endopterygota</taxon>
        <taxon>Lepidoptera</taxon>
        <taxon>Glossata</taxon>
        <taxon>Ditrysia</taxon>
        <taxon>Noctuoidea</taxon>
        <taxon>Noctuidae</taxon>
        <taxon>Amphipyrinae</taxon>
        <taxon>Spodoptera</taxon>
    </lineage>
</organism>
<feature type="compositionally biased region" description="Polar residues" evidence="1">
    <location>
        <begin position="15"/>
        <end position="39"/>
    </location>
</feature>
<reference evidence="3" key="1">
    <citation type="submission" date="2025-08" db="UniProtKB">
        <authorList>
            <consortium name="RefSeq"/>
        </authorList>
    </citation>
    <scope>IDENTIFICATION</scope>
    <source>
        <tissue evidence="3">Whole larval tissue</tissue>
    </source>
</reference>
<protein>
    <submittedName>
        <fullName evidence="3">Uncharacterized protein LOC118270866</fullName>
    </submittedName>
</protein>
<evidence type="ECO:0000256" key="1">
    <source>
        <dbReference type="SAM" id="MobiDB-lite"/>
    </source>
</evidence>
<dbReference type="OrthoDB" id="7367179at2759"/>
<dbReference type="RefSeq" id="XP_035442544.2">
    <property type="nucleotide sequence ID" value="XM_035586651.2"/>
</dbReference>
<evidence type="ECO:0000313" key="2">
    <source>
        <dbReference type="Proteomes" id="UP000829999"/>
    </source>
</evidence>
<dbReference type="GeneID" id="118270866"/>
<dbReference type="PANTHER" id="PTHR10773:SF19">
    <property type="match status" value="1"/>
</dbReference>
<evidence type="ECO:0000313" key="3">
    <source>
        <dbReference type="RefSeq" id="XP_035442544.2"/>
    </source>
</evidence>
<feature type="region of interest" description="Disordered" evidence="1">
    <location>
        <begin position="1"/>
        <end position="58"/>
    </location>
</feature>
<sequence length="491" mass="57047">MIAPPDTLHTKDPSTDITEPTPSSSKDSAVNVSNPTQLSSEEHIVEVNEPTPSSSLNNVAKLVEYSDSSDSELEEPRVKRKKRCQVKKSEWNVEKNRLNREKGNEYFGKRKESGNWIKNICKPKKEIKPRCRCLENSNGVMKCHMITQENRKYLFEQFWAMDWGEKKVFIKCLMKIIPTKRQRDRKDPNKSQRKNTMVYYLKKDDDMVRVCKTLFLNTFSITNFLCWSWKSEDTLVSNTGENISQSVQSVQPQTATTEKQFLDKFLNELPKLPSHYCRQRTSLLYLQPDIISKQQLYKLYKEECHSKHVKPLSIATFSNTLTLNKISLFKPKKDLCETCNGYELGNITEAIYNEQILKKKEARAEKDKDKKNNRFVFTADLQAVLMAPRSNVSSNYYKTKLCVHNWCIYDLKAGDGYCFLWNEAEGGLTSEEFSTILAKFITKEVVPKMDESDREIIFYTDGCTYQNRNTTLSNAMTNIAIYHNVTLIHKY</sequence>
<dbReference type="Proteomes" id="UP000829999">
    <property type="component" value="Chromosome 10"/>
</dbReference>
<keyword evidence="2" id="KW-1185">Reference proteome</keyword>
<dbReference type="AlphaFoldDB" id="A0A9R0D6V5"/>
<gene>
    <name evidence="3" type="primary">LOC118270866</name>
</gene>
<name>A0A9R0D6V5_SPOFR</name>
<dbReference type="PANTHER" id="PTHR10773">
    <property type="entry name" value="DNA-DIRECTED RNA POLYMERASES I, II, AND III SUBUNIT RPABC2"/>
    <property type="match status" value="1"/>
</dbReference>
<proteinExistence type="predicted"/>
<accession>A0A9R0D6V5</accession>